<evidence type="ECO:0000256" key="2">
    <source>
        <dbReference type="ARBA" id="ARBA00006991"/>
    </source>
</evidence>
<dbReference type="GO" id="GO:0005634">
    <property type="term" value="C:nucleus"/>
    <property type="evidence" value="ECO:0007669"/>
    <property type="project" value="TreeGrafter"/>
</dbReference>
<dbReference type="PANTHER" id="PTHR24393:SF15">
    <property type="entry name" value="IP01243P-RELATED"/>
    <property type="match status" value="1"/>
</dbReference>
<evidence type="ECO:0000256" key="6">
    <source>
        <dbReference type="ARBA" id="ARBA00022833"/>
    </source>
</evidence>
<protein>
    <submittedName>
        <fullName evidence="15">C2H2-type domain-containing protein</fullName>
    </submittedName>
</protein>
<evidence type="ECO:0000256" key="12">
    <source>
        <dbReference type="SAM" id="MobiDB-lite"/>
    </source>
</evidence>
<evidence type="ECO:0000256" key="7">
    <source>
        <dbReference type="ARBA" id="ARBA00023015"/>
    </source>
</evidence>
<evidence type="ECO:0000256" key="4">
    <source>
        <dbReference type="ARBA" id="ARBA00022737"/>
    </source>
</evidence>
<proteinExistence type="inferred from homology"/>
<dbReference type="GO" id="GO:0001228">
    <property type="term" value="F:DNA-binding transcription activator activity, RNA polymerase II-specific"/>
    <property type="evidence" value="ECO:0007669"/>
    <property type="project" value="TreeGrafter"/>
</dbReference>
<feature type="domain" description="C2H2-type" evidence="13">
    <location>
        <begin position="375"/>
        <end position="404"/>
    </location>
</feature>
<keyword evidence="3" id="KW-0479">Metal-binding</keyword>
<dbReference type="InterPro" id="IPR013087">
    <property type="entry name" value="Znf_C2H2_type"/>
</dbReference>
<evidence type="ECO:0000256" key="10">
    <source>
        <dbReference type="ARBA" id="ARBA00023242"/>
    </source>
</evidence>
<dbReference type="Gene3D" id="3.30.160.60">
    <property type="entry name" value="Classic Zinc Finger"/>
    <property type="match status" value="5"/>
</dbReference>
<keyword evidence="5 11" id="KW-0863">Zinc-finger</keyword>
<dbReference type="PROSITE" id="PS00028">
    <property type="entry name" value="ZINC_FINGER_C2H2_1"/>
    <property type="match status" value="7"/>
</dbReference>
<keyword evidence="10" id="KW-0539">Nucleus</keyword>
<evidence type="ECO:0000256" key="9">
    <source>
        <dbReference type="ARBA" id="ARBA00023163"/>
    </source>
</evidence>
<reference evidence="15" key="2">
    <citation type="submission" date="2020-10" db="UniProtKB">
        <authorList>
            <consortium name="WormBaseParasite"/>
        </authorList>
    </citation>
    <scope>IDENTIFICATION</scope>
</reference>
<reference evidence="14" key="1">
    <citation type="journal article" date="2013" name="Genetics">
        <title>The draft genome and transcriptome of Panagrellus redivivus are shaped by the harsh demands of a free-living lifestyle.</title>
        <authorList>
            <person name="Srinivasan J."/>
            <person name="Dillman A.R."/>
            <person name="Macchietto M.G."/>
            <person name="Heikkinen L."/>
            <person name="Lakso M."/>
            <person name="Fracchia K.M."/>
            <person name="Antoshechkin I."/>
            <person name="Mortazavi A."/>
            <person name="Wong G."/>
            <person name="Sternberg P.W."/>
        </authorList>
    </citation>
    <scope>NUCLEOTIDE SEQUENCE [LARGE SCALE GENOMIC DNA]</scope>
    <source>
        <strain evidence="14">MT8872</strain>
    </source>
</reference>
<evidence type="ECO:0000256" key="3">
    <source>
        <dbReference type="ARBA" id="ARBA00022723"/>
    </source>
</evidence>
<feature type="region of interest" description="Disordered" evidence="12">
    <location>
        <begin position="517"/>
        <end position="557"/>
    </location>
</feature>
<keyword evidence="7" id="KW-0805">Transcription regulation</keyword>
<feature type="domain" description="C2H2-type" evidence="13">
    <location>
        <begin position="405"/>
        <end position="435"/>
    </location>
</feature>
<keyword evidence="14" id="KW-1185">Reference proteome</keyword>
<feature type="domain" description="C2H2-type" evidence="13">
    <location>
        <begin position="318"/>
        <end position="345"/>
    </location>
</feature>
<evidence type="ECO:0000313" key="15">
    <source>
        <dbReference type="WBParaSite" id="Pan_g12154.t1"/>
    </source>
</evidence>
<feature type="domain" description="C2H2-type" evidence="13">
    <location>
        <begin position="162"/>
        <end position="189"/>
    </location>
</feature>
<dbReference type="SUPFAM" id="SSF57667">
    <property type="entry name" value="beta-beta-alpha zinc fingers"/>
    <property type="match status" value="4"/>
</dbReference>
<evidence type="ECO:0000256" key="1">
    <source>
        <dbReference type="ARBA" id="ARBA00004123"/>
    </source>
</evidence>
<keyword evidence="4" id="KW-0677">Repeat</keyword>
<dbReference type="GO" id="GO:0000122">
    <property type="term" value="P:negative regulation of transcription by RNA polymerase II"/>
    <property type="evidence" value="ECO:0007669"/>
    <property type="project" value="UniProtKB-ARBA"/>
</dbReference>
<dbReference type="PROSITE" id="PS50157">
    <property type="entry name" value="ZINC_FINGER_C2H2_2"/>
    <property type="match status" value="7"/>
</dbReference>
<organism evidence="14 15">
    <name type="scientific">Panagrellus redivivus</name>
    <name type="common">Microworm</name>
    <dbReference type="NCBI Taxonomy" id="6233"/>
    <lineage>
        <taxon>Eukaryota</taxon>
        <taxon>Metazoa</taxon>
        <taxon>Ecdysozoa</taxon>
        <taxon>Nematoda</taxon>
        <taxon>Chromadorea</taxon>
        <taxon>Rhabditida</taxon>
        <taxon>Tylenchina</taxon>
        <taxon>Panagrolaimomorpha</taxon>
        <taxon>Panagrolaimoidea</taxon>
        <taxon>Panagrolaimidae</taxon>
        <taxon>Panagrellus</taxon>
    </lineage>
</organism>
<dbReference type="InterPro" id="IPR036236">
    <property type="entry name" value="Znf_C2H2_sf"/>
</dbReference>
<accession>A0A7E4US11</accession>
<dbReference type="PANTHER" id="PTHR24393">
    <property type="entry name" value="ZINC FINGER PROTEIN"/>
    <property type="match status" value="1"/>
</dbReference>
<keyword evidence="9" id="KW-0804">Transcription</keyword>
<dbReference type="AlphaFoldDB" id="A0A7E4US11"/>
<dbReference type="Proteomes" id="UP000492821">
    <property type="component" value="Unassembled WGS sequence"/>
</dbReference>
<comment type="subcellular location">
    <subcellularLocation>
        <location evidence="1">Nucleus</location>
    </subcellularLocation>
</comment>
<dbReference type="WBParaSite" id="Pan_g12154.t1">
    <property type="protein sequence ID" value="Pan_g12154.t1"/>
    <property type="gene ID" value="Pan_g12154"/>
</dbReference>
<evidence type="ECO:0000256" key="5">
    <source>
        <dbReference type="ARBA" id="ARBA00022771"/>
    </source>
</evidence>
<evidence type="ECO:0000256" key="8">
    <source>
        <dbReference type="ARBA" id="ARBA00023125"/>
    </source>
</evidence>
<feature type="domain" description="C2H2-type" evidence="13">
    <location>
        <begin position="190"/>
        <end position="217"/>
    </location>
</feature>
<feature type="compositionally biased region" description="Acidic residues" evidence="12">
    <location>
        <begin position="536"/>
        <end position="556"/>
    </location>
</feature>
<sequence length="582" mass="66417">MAQPSMLEAHYEYYYENDLPPGAVIYEVAEDGTGLQGQELEGYEYIDGDLAMLPKYETDDAPLTEYYYQQDYEVAPDGNNQELYVGGGEEVSREQSEIASEYLDNIPTGDEESLDDPYNDGYGTHVDEIIEQVAHDVYDDMSPMEAKHEHERRPRKRGPTTRTCEYCGLHLKYPSKILAHMRTHTGERPFVCPFCEKTFSQRTPWRCHVRRHTGDTPFACHHCERSFPNASTRKAHEARVHFKEVPIPNRGYVETDVPVTYLHDNPPSPSYSPAIKREQQSTEVSSAVVDIVESVGSGDVPLSPELVDGPRGRMPMLEVCNICGLHLKYPSRIQQHMRSHIGWKPFTCGVCGLALSSTSTLKVHMRRLHSTERPFVCRWACGKRFPTRSHRNEHEKIVHSKIKRYQCAIGECFRLFTRRTYLIKHLTKDHSDLRLLPLSEKGFRVIAVPCGENMSAKVPDTFDTQTARVFKEADGKNYVVDVLGPMQEPSPKNAIHLEDRILDDLFIQHQHIVSQPPMDLASDEGDVPPMLKLEDGDSNCDEEGSYLAQDEEEPEQGELLVAKDEEDELEPHERQYANLLRV</sequence>
<keyword evidence="8" id="KW-0238">DNA-binding</keyword>
<dbReference type="SMART" id="SM00355">
    <property type="entry name" value="ZnF_C2H2"/>
    <property type="match status" value="7"/>
</dbReference>
<feature type="domain" description="C2H2-type" evidence="13">
    <location>
        <begin position="346"/>
        <end position="374"/>
    </location>
</feature>
<dbReference type="FunFam" id="3.30.160.60:FF:002343">
    <property type="entry name" value="Zinc finger protein 33A"/>
    <property type="match status" value="1"/>
</dbReference>
<evidence type="ECO:0000259" key="13">
    <source>
        <dbReference type="PROSITE" id="PS50157"/>
    </source>
</evidence>
<keyword evidence="6" id="KW-0862">Zinc</keyword>
<feature type="domain" description="C2H2-type" evidence="13">
    <location>
        <begin position="218"/>
        <end position="246"/>
    </location>
</feature>
<dbReference type="GO" id="GO:0008270">
    <property type="term" value="F:zinc ion binding"/>
    <property type="evidence" value="ECO:0007669"/>
    <property type="project" value="UniProtKB-KW"/>
</dbReference>
<comment type="similarity">
    <text evidence="2">Belongs to the krueppel C2H2-type zinc-finger protein family.</text>
</comment>
<dbReference type="Pfam" id="PF00096">
    <property type="entry name" value="zf-C2H2"/>
    <property type="match status" value="1"/>
</dbReference>
<dbReference type="GO" id="GO:0000978">
    <property type="term" value="F:RNA polymerase II cis-regulatory region sequence-specific DNA binding"/>
    <property type="evidence" value="ECO:0007669"/>
    <property type="project" value="TreeGrafter"/>
</dbReference>
<evidence type="ECO:0000256" key="11">
    <source>
        <dbReference type="PROSITE-ProRule" id="PRU00042"/>
    </source>
</evidence>
<evidence type="ECO:0000313" key="14">
    <source>
        <dbReference type="Proteomes" id="UP000492821"/>
    </source>
</evidence>
<name>A0A7E4US11_PANRE</name>
<dbReference type="FunFam" id="3.30.160.60:FF:000446">
    <property type="entry name" value="Zinc finger protein"/>
    <property type="match status" value="1"/>
</dbReference>